<name>A0A1M7LK11_9GAMM</name>
<reference evidence="2" key="1">
    <citation type="submission" date="2016-11" db="EMBL/GenBank/DDBJ databases">
        <authorList>
            <person name="Varghese N."/>
            <person name="Submissions S."/>
        </authorList>
    </citation>
    <scope>NUCLEOTIDE SEQUENCE [LARGE SCALE GENOMIC DNA]</scope>
    <source>
        <strain evidence="2">CECT 8089</strain>
    </source>
</reference>
<protein>
    <submittedName>
        <fullName evidence="1">Uncharacterized protein</fullName>
    </submittedName>
</protein>
<gene>
    <name evidence="1" type="ORF">SAMN05216288_4286</name>
</gene>
<dbReference type="EMBL" id="FRBQ01000008">
    <property type="protein sequence ID" value="SHM78368.1"/>
    <property type="molecule type" value="Genomic_DNA"/>
</dbReference>
<accession>A0A1M7LK11</accession>
<dbReference type="Proteomes" id="UP000184305">
    <property type="component" value="Unassembled WGS sequence"/>
</dbReference>
<organism evidence="1 2">
    <name type="scientific">Phytopseudomonas punonensis</name>
    <dbReference type="NCBI Taxonomy" id="1220495"/>
    <lineage>
        <taxon>Bacteria</taxon>
        <taxon>Pseudomonadati</taxon>
        <taxon>Pseudomonadota</taxon>
        <taxon>Gammaproteobacteria</taxon>
        <taxon>Pseudomonadales</taxon>
        <taxon>Pseudomonadaceae</taxon>
        <taxon>Phytopseudomonas</taxon>
    </lineage>
</organism>
<keyword evidence="2" id="KW-1185">Reference proteome</keyword>
<proteinExistence type="predicted"/>
<dbReference type="AlphaFoldDB" id="A0A1M7LK11"/>
<evidence type="ECO:0000313" key="1">
    <source>
        <dbReference type="EMBL" id="SHM78368.1"/>
    </source>
</evidence>
<evidence type="ECO:0000313" key="2">
    <source>
        <dbReference type="Proteomes" id="UP000184305"/>
    </source>
</evidence>
<sequence length="86" mass="9764">MGWTEDYIDLCHCCVSDPATLANMRDIVIPSLQDLAERYRAAASECPSVFLDWQYLDSKANRLELAIASGRLRCQRQPVQQQLFSA</sequence>